<feature type="region of interest" description="Disordered" evidence="1">
    <location>
        <begin position="1712"/>
        <end position="1733"/>
    </location>
</feature>
<feature type="domain" description="KNTC1 N-terminal" evidence="3">
    <location>
        <begin position="1"/>
        <end position="296"/>
    </location>
</feature>
<dbReference type="InterPro" id="IPR055403">
    <property type="entry name" value="ARM_KNTC1_1st"/>
</dbReference>
<dbReference type="SUPFAM" id="SSF50978">
    <property type="entry name" value="WD40 repeat-like"/>
    <property type="match status" value="1"/>
</dbReference>
<dbReference type="InterPro" id="IPR055405">
    <property type="entry name" value="ARM_KNTC1_3rd"/>
</dbReference>
<dbReference type="GO" id="GO:1990423">
    <property type="term" value="C:RZZ complex"/>
    <property type="evidence" value="ECO:0007669"/>
    <property type="project" value="TreeGrafter"/>
</dbReference>
<evidence type="ECO:0000313" key="7">
    <source>
        <dbReference type="EMBL" id="CAB4005949.1"/>
    </source>
</evidence>
<dbReference type="GO" id="GO:0031267">
    <property type="term" value="F:small GTPase binding"/>
    <property type="evidence" value="ECO:0007669"/>
    <property type="project" value="TreeGrafter"/>
</dbReference>
<feature type="domain" description="KNTC1 first ARM-repeats" evidence="6">
    <location>
        <begin position="306"/>
        <end position="556"/>
    </location>
</feature>
<dbReference type="PANTHER" id="PTHR15688:SF1">
    <property type="entry name" value="KINETOCHORE-ASSOCIATED PROTEIN 1"/>
    <property type="match status" value="1"/>
</dbReference>
<keyword evidence="8" id="KW-1185">Reference proteome</keyword>
<evidence type="ECO:0000259" key="2">
    <source>
        <dbReference type="Pfam" id="PF10493"/>
    </source>
</evidence>
<dbReference type="GO" id="GO:0005737">
    <property type="term" value="C:cytoplasm"/>
    <property type="evidence" value="ECO:0007669"/>
    <property type="project" value="TreeGrafter"/>
</dbReference>
<dbReference type="InterPro" id="IPR055404">
    <property type="entry name" value="ARM_KNTC1_2nd"/>
</dbReference>
<feature type="compositionally biased region" description="Basic and acidic residues" evidence="1">
    <location>
        <begin position="1721"/>
        <end position="1733"/>
    </location>
</feature>
<evidence type="ECO:0000259" key="3">
    <source>
        <dbReference type="Pfam" id="PF24506"/>
    </source>
</evidence>
<dbReference type="Pfam" id="PF24520">
    <property type="entry name" value="ARM_KNTC1_1st"/>
    <property type="match status" value="1"/>
</dbReference>
<evidence type="ECO:0000259" key="5">
    <source>
        <dbReference type="Pfam" id="PF24516"/>
    </source>
</evidence>
<evidence type="ECO:0000259" key="4">
    <source>
        <dbReference type="Pfam" id="PF24515"/>
    </source>
</evidence>
<dbReference type="InterPro" id="IPR036322">
    <property type="entry name" value="WD40_repeat_dom_sf"/>
</dbReference>
<accession>A0A7D9IFY3</accession>
<dbReference type="EMBL" id="CACRXK020005366">
    <property type="protein sequence ID" value="CAB4005949.1"/>
    <property type="molecule type" value="Genomic_DNA"/>
</dbReference>
<comment type="caution">
    <text evidence="7">The sequence shown here is derived from an EMBL/GenBank/DDBJ whole genome shotgun (WGS) entry which is preliminary data.</text>
</comment>
<sequence>MAWCPDSQFLVICDSSGSIHFFSFALGDVVFTSTLVETLEERLNSDSYFSHSMFTRSQERDGVNLTILSHDGCLFSFKDLPLRELSGALESNDFASISKLKENIQREILKVSDVHHDTSCCVESNVSLKASVVVSGTGNVALSIWTDQNLVDVIEATFLDGNGVKKCDVSLDGKQLLILDEESRLCVLDTDALIMMPAPCHPVKDFVLTSGAATIEAGTITSDAGQVVTLTETDDGKSKIKIYQLPHFQEIYSKEVAKSCSLAKSNLQEKVYYTEEYVSRVSNNNIQGLALKCLSEASPEHRVYNLIRKKRFHAALEFSKAFRLDVEFVYKAKASTILADISTNISESDINPEDKFLSVDRLIDDLEETLQNIRSIEFCVECCLAASPPELQQVHRLLCFAKDKIGKVSGKEKNNYSNEMNDVLFSIHRLDTFQMVFGDSQFSGHKWRQFSTGSMLNKVTQALSEGKLSSAAVIWLRHHTEFEIDFSCEKLQKLLASVRSDLPSSSIVSWLKSYLVPFVVCSVNDRDALYVLASWLEQRVVSLEIVEKEDWPNNGLDMASLLFDVVSKCNVENSNYINIPTPVIVSQDYGSALVKVSMKDSESNPVSSLALLVEHLTELKKLHINYHCKLPLAEFTKETPIGIMFKMLDCVLAVTLISNVISNQITQYGVQHGFQIDDVLLKYISHKTKQVYSSSSNTLYEDRFVEITGCIKTRSKRLEAILMLMSWASVPWSSTIEEMVSKAMHANPSNSSLKMSYCLMEIKKILSHYGIRDMEFSSDIHLKSVVKYMLGTSHKTALKDALRIVETYHCMSEEDIYVIRLRNLCLKGLPDECAQLLVDVDDSKVVSVAQYFLTWVSLVVDVYADDEDDRSERNLVLEAGVHTLEFLQNICKITDDMKVTLNTLKSILALEKEFSIFVTYHDYSDVDKSNEILSAYLKKSDIPIQRLIKMEDGKVHDLDKLSRLGSLFGLSHVQLQNKIMLQYIFDHPNSLNSSTMIIYNEWLKQSIHELSSEDVFALCMALLQQQVGEGDIISSTGFNVPEMLYRLACRAITVGEAVNLNDYLDLCKVCWLSEMLYLSCESDDLSLSISVCAEDLLLLWNNGSRFRDNGFVLDRNAAFPLYNSFVKSVLLVSKSPTACLENLTIACRDLVFYLEENNLHELALHYAMFSLRHLLVFTSLDEAAHTEKDDAEQNHKMAMLHQMGVHGVQHVSSMLLNLVSKVLHSNNIDHSIALGYLSSIPEDAALQKLKIDFAVDEGHDASQAIAVFKVLLSFTKSFCDDKIVNAVKELYSDALWHAKLQKLDITCENLLIGKTKEVMKVLELLLEKPGVDVKVVIEFCKSFSINMDDTLHTYIKFNLAGSRTICSPGDPTLLCGPFGVSSSVKAFQENLVHALNCMSSQSNVSNLLALLKDVLLSLPLYDYERLLVVLDEIIKFSSGEDKDVFQRQLEVLNILTKYTRIASPSEYEEHFQVKELGFGVKDHVVLPKSLAEKRLPFHPLFYGKPWKIIAPELNDETITKLLRLCQILKMQEDQVYVTAVNNLISPCLFEKPTEGGVSINPLASIHFEKAADLLSAVKNAEVAVKTELSLLSRWPQCEERVTAANALVGLVLQWKSNCQGDELQMAEKIFKTSKDMCQEIAILHILHSNGVTDEGSLNLKRKPVKLIFHLYETYGCVTEQNRPNVHKIVDEVAATSNLNVTRVRNHLLMEWQPSSSSRSMRSPEDSTAEKRAKDQDNLKRVLYLMQADSVQKHALFLLNFAYRQGLSKITYENRVRAMKLLFNIASQEVIESVANESIDSLKNYMKSLVYLSELEHLHLSKTVESFQRCNKEGLVKGLWKNHKDNAHAILLIADICLDSKISDPQIWTNILRQLSNLGLTTYLGNLLPRLTQFPNLWQTSNLMKIWTDLVIQSLQKAVYPLSSEEKIFCQTSMQLLQKCPIMTEAVTSFVFEKLLELGMHSYALACLTLLPRKMLSSNLTKLMSVTTPEKILDLISKERALGQCFVNPDVAQALVFDFLDASGSYECLENSEHHLKFADYLISKKKFTEMVMTMIKRSDLKAAIELARHYDMHGSPLKMSSSHFRATPPVAGLHDLVVFLKKFGILEEAVPYLPDFDTPADSDEKPQLDSGDSNILDDVDFIDVF</sequence>
<name>A0A7D9IFY3_PARCT</name>
<evidence type="ECO:0000313" key="8">
    <source>
        <dbReference type="Proteomes" id="UP001152795"/>
    </source>
</evidence>
<protein>
    <submittedName>
        <fullName evidence="7">Kinetochore-associated 1</fullName>
    </submittedName>
</protein>
<dbReference type="Proteomes" id="UP001152795">
    <property type="component" value="Unassembled WGS sequence"/>
</dbReference>
<dbReference type="GO" id="GO:0000070">
    <property type="term" value="P:mitotic sister chromatid segregation"/>
    <property type="evidence" value="ECO:0007669"/>
    <property type="project" value="TreeGrafter"/>
</dbReference>
<dbReference type="InterPro" id="IPR019527">
    <property type="entry name" value="RZZ-complex_KNTC1/ROD_C"/>
</dbReference>
<evidence type="ECO:0000259" key="6">
    <source>
        <dbReference type="Pfam" id="PF24520"/>
    </source>
</evidence>
<dbReference type="OrthoDB" id="343783at2759"/>
<dbReference type="Pfam" id="PF10493">
    <property type="entry name" value="Rod_C"/>
    <property type="match status" value="1"/>
</dbReference>
<dbReference type="GO" id="GO:0007094">
    <property type="term" value="P:mitotic spindle assembly checkpoint signaling"/>
    <property type="evidence" value="ECO:0007669"/>
    <property type="project" value="TreeGrafter"/>
</dbReference>
<organism evidence="7 8">
    <name type="scientific">Paramuricea clavata</name>
    <name type="common">Red gorgonian</name>
    <name type="synonym">Violescent sea-whip</name>
    <dbReference type="NCBI Taxonomy" id="317549"/>
    <lineage>
        <taxon>Eukaryota</taxon>
        <taxon>Metazoa</taxon>
        <taxon>Cnidaria</taxon>
        <taxon>Anthozoa</taxon>
        <taxon>Octocorallia</taxon>
        <taxon>Malacalcyonacea</taxon>
        <taxon>Plexauridae</taxon>
        <taxon>Paramuricea</taxon>
    </lineage>
</organism>
<gene>
    <name evidence="7" type="ORF">PACLA_8A060808</name>
</gene>
<dbReference type="PANTHER" id="PTHR15688">
    <property type="entry name" value="KINETOCHORE-ASSOCIATED PROTEIN 1"/>
    <property type="match status" value="1"/>
</dbReference>
<dbReference type="InterPro" id="IPR052802">
    <property type="entry name" value="KNTC1"/>
</dbReference>
<proteinExistence type="predicted"/>
<feature type="domain" description="KNTC1 second ARM-repeats" evidence="5">
    <location>
        <begin position="679"/>
        <end position="837"/>
    </location>
</feature>
<dbReference type="GO" id="GO:1903394">
    <property type="term" value="P:protein localization to kinetochore involved in kinetochore assembly"/>
    <property type="evidence" value="ECO:0007669"/>
    <property type="project" value="TreeGrafter"/>
</dbReference>
<dbReference type="Pfam" id="PF24516">
    <property type="entry name" value="ARM_KNTC1_2nd"/>
    <property type="match status" value="1"/>
</dbReference>
<reference evidence="7" key="1">
    <citation type="submission" date="2020-04" db="EMBL/GenBank/DDBJ databases">
        <authorList>
            <person name="Alioto T."/>
            <person name="Alioto T."/>
            <person name="Gomez Garrido J."/>
        </authorList>
    </citation>
    <scope>NUCLEOTIDE SEQUENCE</scope>
    <source>
        <strain evidence="7">A484AB</strain>
    </source>
</reference>
<dbReference type="GO" id="GO:0005828">
    <property type="term" value="C:kinetochore microtubule"/>
    <property type="evidence" value="ECO:0007669"/>
    <property type="project" value="TreeGrafter"/>
</dbReference>
<evidence type="ECO:0000256" key="1">
    <source>
        <dbReference type="SAM" id="MobiDB-lite"/>
    </source>
</evidence>
<feature type="domain" description="RZZ complex subunit KNTC1/ROD C-terminal" evidence="2">
    <location>
        <begin position="1487"/>
        <end position="1998"/>
    </location>
</feature>
<dbReference type="InterPro" id="IPR055402">
    <property type="entry name" value="KNTC1_N"/>
</dbReference>
<feature type="domain" description="KNTC1 third ARM-repeats" evidence="4">
    <location>
        <begin position="1213"/>
        <end position="1431"/>
    </location>
</feature>
<dbReference type="Pfam" id="PF24506">
    <property type="entry name" value="KNTC1_N"/>
    <property type="match status" value="1"/>
</dbReference>
<dbReference type="Pfam" id="PF24515">
    <property type="entry name" value="ARM_KNTC1_3rd"/>
    <property type="match status" value="1"/>
</dbReference>